<dbReference type="eggNOG" id="ENOG5033GGJ">
    <property type="taxonomic scope" value="Bacteria"/>
</dbReference>
<sequence>MDNRDVKGMANVNDGQRLPIPTSNPHAAARFIGEWVSSLNPFWLPVGLFLTVLLSRAAFITDGFGSHPDEWRVVRSGAVFWLDGMYVPSRLPGYPFNELLMGGAALLGGPRLCALLTTLVSAVTALLFLRWVRLNAVEGPSWPAFALALHPWFWASGITALDPAWGLGLLVAALLAIETRNYFWAGFASGLAIGFRPTAALWGGVLLLSTIHRSRSLHSAIGFVVGASIPVGLLLALLFSGDNYLKNTSSLFDSLAKVNVRQIVLAAARTVEFLGGIPGAVAILTITVWRMASVRAFLGKNFGAVWPLAACCILFLIQYVIISDKPEYLFPIMPFMLLTLAGAVRWQDWTALLVIFIVTTFVALDLGSWGHGDKPVFDVRLVSGPVPHYVSRIQSQTQTAARLASHSREHDAVIREDVPSYHVFERAYIIDLLRYSSVRGTQNEQIPLLLEFIRRSRGEPLLVREWNEIRISEGSLVGLYYPAKNTLLIESGSPDSDQALLMAARSASEFKKSRQREGS</sequence>
<protein>
    <recommendedName>
        <fullName evidence="3">Glycosyltransferase RgtA/B/C/D-like domain-containing protein</fullName>
    </recommendedName>
</protein>
<feature type="transmembrane region" description="Helical" evidence="1">
    <location>
        <begin position="273"/>
        <end position="292"/>
    </location>
</feature>
<feature type="transmembrane region" description="Helical" evidence="1">
    <location>
        <begin position="220"/>
        <end position="239"/>
    </location>
</feature>
<reference evidence="2" key="2">
    <citation type="submission" date="2009-09" db="EMBL/GenBank/DDBJ databases">
        <title>Complete sequence of chromosome of Candidatus Accumulibacter phosphatis clade IIA str. UW-1.</title>
        <authorList>
            <consortium name="US DOE Joint Genome Institute"/>
            <person name="Martin H.G."/>
            <person name="Ivanova N."/>
            <person name="Kunin V."/>
            <person name="Warnecke F."/>
            <person name="Barry K."/>
            <person name="He S."/>
            <person name="Salamov A."/>
            <person name="Szeto E."/>
            <person name="Dalin E."/>
            <person name="Pangilinan J.L."/>
            <person name="Lapidus A."/>
            <person name="Lowry S."/>
            <person name="Kyrpides N.C."/>
            <person name="McMahon K.D."/>
            <person name="Hugenholtz P."/>
        </authorList>
    </citation>
    <scope>NUCLEOTIDE SEQUENCE [LARGE SCALE GENOMIC DNA]</scope>
    <source>
        <strain evidence="2">UW-1</strain>
    </source>
</reference>
<evidence type="ECO:0000256" key="1">
    <source>
        <dbReference type="SAM" id="Phobius"/>
    </source>
</evidence>
<keyword evidence="1" id="KW-1133">Transmembrane helix</keyword>
<gene>
    <name evidence="2" type="ordered locus">CAP2UW1_1458</name>
</gene>
<feature type="transmembrane region" description="Helical" evidence="1">
    <location>
        <begin position="183"/>
        <end position="208"/>
    </location>
</feature>
<evidence type="ECO:0008006" key="3">
    <source>
        <dbReference type="Google" id="ProtNLM"/>
    </source>
</evidence>
<feature type="transmembrane region" description="Helical" evidence="1">
    <location>
        <begin position="109"/>
        <end position="132"/>
    </location>
</feature>
<feature type="transmembrane region" description="Helical" evidence="1">
    <location>
        <begin position="328"/>
        <end position="344"/>
    </location>
</feature>
<dbReference type="HOGENOM" id="CLU_524428_0_0_4"/>
<keyword evidence="1" id="KW-0812">Transmembrane</keyword>
<feature type="transmembrane region" description="Helical" evidence="1">
    <location>
        <begin position="351"/>
        <end position="370"/>
    </location>
</feature>
<feature type="transmembrane region" description="Helical" evidence="1">
    <location>
        <begin position="304"/>
        <end position="322"/>
    </location>
</feature>
<keyword evidence="1" id="KW-0472">Membrane</keyword>
<proteinExistence type="predicted"/>
<accession>C7RT33</accession>
<dbReference type="EMBL" id="CP001715">
    <property type="protein sequence ID" value="ACV34776.1"/>
    <property type="molecule type" value="Genomic_DNA"/>
</dbReference>
<organism evidence="2">
    <name type="scientific">Accumulibacter regalis</name>
    <dbReference type="NCBI Taxonomy" id="522306"/>
    <lineage>
        <taxon>Bacteria</taxon>
        <taxon>Pseudomonadati</taxon>
        <taxon>Pseudomonadota</taxon>
        <taxon>Betaproteobacteria</taxon>
        <taxon>Candidatus Accumulibacter</taxon>
    </lineage>
</organism>
<dbReference type="AlphaFoldDB" id="C7RT33"/>
<reference evidence="2" key="1">
    <citation type="submission" date="2009-08" db="EMBL/GenBank/DDBJ databases">
        <authorList>
            <consortium name="US DOE Joint Genome Institute"/>
            <person name="Lucas S."/>
            <person name="Copeland A."/>
            <person name="Lapidus A."/>
            <person name="Glavina del Rio T."/>
            <person name="Dalin E."/>
            <person name="Tice H."/>
            <person name="Bruce D."/>
            <person name="Barry K."/>
            <person name="Pitluck S."/>
            <person name="Lowry S."/>
            <person name="Larimer F."/>
            <person name="Land M."/>
            <person name="Hauser L."/>
            <person name="Kyrpides N."/>
            <person name="Ivanova N."/>
            <person name="McMahon K.D."/>
            <person name="Hugenholtz P."/>
        </authorList>
    </citation>
    <scope>NUCLEOTIDE SEQUENCE</scope>
    <source>
        <strain evidence="2">UW-1</strain>
    </source>
</reference>
<name>C7RT33_ACCRE</name>
<dbReference type="KEGG" id="app:CAP2UW1_1458"/>
<evidence type="ECO:0000313" key="2">
    <source>
        <dbReference type="EMBL" id="ACV34776.1"/>
    </source>
</evidence>
<feature type="transmembrane region" description="Helical" evidence="1">
    <location>
        <begin position="152"/>
        <end position="177"/>
    </location>
</feature>